<reference evidence="1" key="1">
    <citation type="journal article" date="2021" name="Proc. Natl. Acad. Sci. U.S.A.">
        <title>A Catalog of Tens of Thousands of Viruses from Human Metagenomes Reveals Hidden Associations with Chronic Diseases.</title>
        <authorList>
            <person name="Tisza M.J."/>
            <person name="Buck C.B."/>
        </authorList>
    </citation>
    <scope>NUCLEOTIDE SEQUENCE</scope>
    <source>
        <strain evidence="1">CtCo31</strain>
    </source>
</reference>
<evidence type="ECO:0000313" key="1">
    <source>
        <dbReference type="EMBL" id="DAF95720.1"/>
    </source>
</evidence>
<protein>
    <submittedName>
        <fullName evidence="1">Uncharacterized protein</fullName>
    </submittedName>
</protein>
<organism evidence="1">
    <name type="scientific">Myoviridae sp. ctCo31</name>
    <dbReference type="NCBI Taxonomy" id="2825053"/>
    <lineage>
        <taxon>Viruses</taxon>
        <taxon>Duplodnaviria</taxon>
        <taxon>Heunggongvirae</taxon>
        <taxon>Uroviricota</taxon>
        <taxon>Caudoviricetes</taxon>
    </lineage>
</organism>
<proteinExistence type="predicted"/>
<accession>A0A8S5UMK7</accession>
<name>A0A8S5UMK7_9CAUD</name>
<dbReference type="EMBL" id="BK016109">
    <property type="protein sequence ID" value="DAF95720.1"/>
    <property type="molecule type" value="Genomic_DNA"/>
</dbReference>
<dbReference type="PROSITE" id="PS51257">
    <property type="entry name" value="PROKAR_LIPOPROTEIN"/>
    <property type="match status" value="1"/>
</dbReference>
<sequence>MRIFSIIILINIPDDFVITCWYNSYLILITSCIC</sequence>